<name>A0A6V8H2Y3_TALPI</name>
<keyword evidence="4" id="KW-1185">Reference proteome</keyword>
<dbReference type="Gene3D" id="3.30.710.10">
    <property type="entry name" value="Potassium Channel Kv1.1, Chain A"/>
    <property type="match status" value="1"/>
</dbReference>
<sequence length="363" mass="40397">MSNKEKKPICASALPNPTPEAKSIPKNDDKPFDFFSGAMNEYWETGHFSDLVISVKGYNVRAHRMVVCSQSGYLNFLVRCLHVKDKKAKTIKNPDNMITTSVNAFKAMIGWVYGIDYIPPGDENKTYIHAEIVKQSTDIPDSEFDAEAFLRLVNHELYCARGGMRFLLTDICVRKIEVLLTEPKLDNVFKNHGHFFPRHSTMGLGRKRPDVRCLECGEFCDNEIVVRCLQPLALSPFEGTSPCQACLHHALRANQTRITNETQQGVLALWAVNKIVAAVVGRLSLACFVTNPSGPWLPPGERALLPSSDQTQAGAFLPRSSSLQSFQSSQCPPAVRRAQSSHFPSPFSSPLSLLRVLFSLPMT</sequence>
<gene>
    <name evidence="3" type="ORF">TCE0_017f03621</name>
</gene>
<dbReference type="InterPro" id="IPR011333">
    <property type="entry name" value="SKP1/BTB/POZ_sf"/>
</dbReference>
<evidence type="ECO:0000313" key="4">
    <source>
        <dbReference type="Proteomes" id="UP000053095"/>
    </source>
</evidence>
<dbReference type="SUPFAM" id="SSF54695">
    <property type="entry name" value="POZ domain"/>
    <property type="match status" value="1"/>
</dbReference>
<dbReference type="CDD" id="cd18186">
    <property type="entry name" value="BTB_POZ_ZBTB_KLHL-like"/>
    <property type="match status" value="1"/>
</dbReference>
<feature type="domain" description="BTB" evidence="2">
    <location>
        <begin position="49"/>
        <end position="113"/>
    </location>
</feature>
<accession>A0A6V8H2Y3</accession>
<reference evidence="4" key="1">
    <citation type="journal article" date="2015" name="Genome Announc.">
        <title>Draft genome sequence of Talaromyces cellulolyticus strain Y-94, a source of lignocellulosic biomass-degrading enzymes.</title>
        <authorList>
            <person name="Fujii T."/>
            <person name="Koike H."/>
            <person name="Sawayama S."/>
            <person name="Yano S."/>
            <person name="Inoue H."/>
        </authorList>
    </citation>
    <scope>NUCLEOTIDE SEQUENCE [LARGE SCALE GENOMIC DNA]</scope>
    <source>
        <strain evidence="4">Y-94</strain>
    </source>
</reference>
<organism evidence="3 4">
    <name type="scientific">Talaromyces pinophilus</name>
    <name type="common">Penicillium pinophilum</name>
    <dbReference type="NCBI Taxonomy" id="128442"/>
    <lineage>
        <taxon>Eukaryota</taxon>
        <taxon>Fungi</taxon>
        <taxon>Dikarya</taxon>
        <taxon>Ascomycota</taxon>
        <taxon>Pezizomycotina</taxon>
        <taxon>Eurotiomycetes</taxon>
        <taxon>Eurotiomycetidae</taxon>
        <taxon>Eurotiales</taxon>
        <taxon>Trichocomaceae</taxon>
        <taxon>Talaromyces</taxon>
        <taxon>Talaromyces sect. Talaromyces</taxon>
    </lineage>
</organism>
<protein>
    <recommendedName>
        <fullName evidence="2">BTB domain-containing protein</fullName>
    </recommendedName>
</protein>
<dbReference type="Pfam" id="PF00651">
    <property type="entry name" value="BTB"/>
    <property type="match status" value="1"/>
</dbReference>
<feature type="region of interest" description="Disordered" evidence="1">
    <location>
        <begin position="1"/>
        <end position="26"/>
    </location>
</feature>
<evidence type="ECO:0000313" key="3">
    <source>
        <dbReference type="EMBL" id="GAM35350.1"/>
    </source>
</evidence>
<dbReference type="AlphaFoldDB" id="A0A6V8H2Y3"/>
<dbReference type="Proteomes" id="UP000053095">
    <property type="component" value="Unassembled WGS sequence"/>
</dbReference>
<proteinExistence type="predicted"/>
<dbReference type="EMBL" id="DF933813">
    <property type="protein sequence ID" value="GAM35350.1"/>
    <property type="molecule type" value="Genomic_DNA"/>
</dbReference>
<dbReference type="InterPro" id="IPR000210">
    <property type="entry name" value="BTB/POZ_dom"/>
</dbReference>
<evidence type="ECO:0000259" key="2">
    <source>
        <dbReference type="PROSITE" id="PS50097"/>
    </source>
</evidence>
<comment type="caution">
    <text evidence="3">The sequence shown here is derived from an EMBL/GenBank/DDBJ whole genome shotgun (WGS) entry which is preliminary data.</text>
</comment>
<dbReference type="PROSITE" id="PS50097">
    <property type="entry name" value="BTB"/>
    <property type="match status" value="1"/>
</dbReference>
<evidence type="ECO:0000256" key="1">
    <source>
        <dbReference type="SAM" id="MobiDB-lite"/>
    </source>
</evidence>